<sequence length="89" mass="9873">MALPNILPISQTQGCLCRTCLIEKLKAHIESISTYPIDEQLALARPFKHSAAIEGLDYSIEDGLLVMSRWAHLKRGNCCGNGCRHCPYS</sequence>
<dbReference type="Pfam" id="PF17653">
    <property type="entry name" value="DUF5522"/>
    <property type="match status" value="1"/>
</dbReference>
<keyword evidence="2" id="KW-1185">Reference proteome</keyword>
<accession>A0A1S1MN42</accession>
<dbReference type="STRING" id="1859457.BET10_15950"/>
<dbReference type="AlphaFoldDB" id="A0A1S1MN42"/>
<organism evidence="1 2">
    <name type="scientific">Pseudoalteromonas amylolytica</name>
    <dbReference type="NCBI Taxonomy" id="1859457"/>
    <lineage>
        <taxon>Bacteria</taxon>
        <taxon>Pseudomonadati</taxon>
        <taxon>Pseudomonadota</taxon>
        <taxon>Gammaproteobacteria</taxon>
        <taxon>Alteromonadales</taxon>
        <taxon>Pseudoalteromonadaceae</taxon>
        <taxon>Pseudoalteromonas</taxon>
    </lineage>
</organism>
<comment type="caution">
    <text evidence="1">The sequence shown here is derived from an EMBL/GenBank/DDBJ whole genome shotgun (WGS) entry which is preliminary data.</text>
</comment>
<evidence type="ECO:0000313" key="1">
    <source>
        <dbReference type="EMBL" id="OHU89618.1"/>
    </source>
</evidence>
<evidence type="ECO:0000313" key="2">
    <source>
        <dbReference type="Proteomes" id="UP000179786"/>
    </source>
</evidence>
<dbReference type="InterPro" id="IPR040807">
    <property type="entry name" value="DUF5522"/>
</dbReference>
<name>A0A1S1MN42_9GAMM</name>
<protein>
    <submittedName>
        <fullName evidence="1">Uncharacterized protein</fullName>
    </submittedName>
</protein>
<proteinExistence type="predicted"/>
<gene>
    <name evidence="1" type="ORF">BET10_15950</name>
</gene>
<reference evidence="1 2" key="1">
    <citation type="submission" date="2016-09" db="EMBL/GenBank/DDBJ databases">
        <title>Pseudoalteromonas amylolytica sp. nov., isolated from the surface seawater.</title>
        <authorList>
            <person name="Wu Y.-H."/>
            <person name="Cheng H."/>
            <person name="Jin X.-B."/>
            <person name="Wang C.-S."/>
            <person name="Xu X.-W."/>
        </authorList>
    </citation>
    <scope>NUCLEOTIDE SEQUENCE [LARGE SCALE GENOMIC DNA]</scope>
    <source>
        <strain evidence="1 2">JW1</strain>
    </source>
</reference>
<dbReference type="Proteomes" id="UP000179786">
    <property type="component" value="Unassembled WGS sequence"/>
</dbReference>
<dbReference type="EMBL" id="MKJU01000028">
    <property type="protein sequence ID" value="OHU89618.1"/>
    <property type="molecule type" value="Genomic_DNA"/>
</dbReference>